<dbReference type="Gene3D" id="3.40.1350.10">
    <property type="match status" value="1"/>
</dbReference>
<accession>A0ABY7WTJ8</accession>
<dbReference type="Pfam" id="PF04471">
    <property type="entry name" value="Mrr_cat"/>
    <property type="match status" value="1"/>
</dbReference>
<keyword evidence="2" id="KW-0812">Transmembrane</keyword>
<sequence length="189" mass="22071">MTMHRLIRKIFRLLCLLMIAALLYSVWLRDVVPPTWHASLDPISFGIISVFTVWVALWLYRIRFRYRDLTMEKVDDMDGFEFERFIAYVLKRNGFRHVKVTQESGDQGVDIIATKDKVKYGVQCKRYNGFVGNHAVQEVWSGKEYYQLDDAIVLTNSEFSDSAQELAGELGVTLIDRDRLRKMIKRLPG</sequence>
<dbReference type="InterPro" id="IPR052906">
    <property type="entry name" value="Type_IV_Methyl-Rstrct_Enzyme"/>
</dbReference>
<dbReference type="PANTHER" id="PTHR30015:SF6">
    <property type="entry name" value="SLL1429 PROTEIN"/>
    <property type="match status" value="1"/>
</dbReference>
<evidence type="ECO:0000313" key="5">
    <source>
        <dbReference type="Proteomes" id="UP001220377"/>
    </source>
</evidence>
<feature type="transmembrane region" description="Helical" evidence="2">
    <location>
        <begin position="44"/>
        <end position="62"/>
    </location>
</feature>
<name>A0ABY7WTJ8_9LACO</name>
<keyword evidence="1" id="KW-0378">Hydrolase</keyword>
<evidence type="ECO:0000313" key="4">
    <source>
        <dbReference type="EMBL" id="WDF83488.1"/>
    </source>
</evidence>
<organism evidence="4 5">
    <name type="scientific">Lacticaseibacillus pabuli</name>
    <dbReference type="NCBI Taxonomy" id="3025672"/>
    <lineage>
        <taxon>Bacteria</taxon>
        <taxon>Bacillati</taxon>
        <taxon>Bacillota</taxon>
        <taxon>Bacilli</taxon>
        <taxon>Lactobacillales</taxon>
        <taxon>Lactobacillaceae</taxon>
        <taxon>Lacticaseibacillus</taxon>
    </lineage>
</organism>
<keyword evidence="5" id="KW-1185">Reference proteome</keyword>
<keyword evidence="4" id="KW-0255">Endonuclease</keyword>
<dbReference type="PANTHER" id="PTHR30015">
    <property type="entry name" value="MRR RESTRICTION SYSTEM PROTEIN"/>
    <property type="match status" value="1"/>
</dbReference>
<evidence type="ECO:0000256" key="1">
    <source>
        <dbReference type="ARBA" id="ARBA00022801"/>
    </source>
</evidence>
<proteinExistence type="predicted"/>
<dbReference type="InterPro" id="IPR011335">
    <property type="entry name" value="Restrct_endonuc-II-like"/>
</dbReference>
<dbReference type="InterPro" id="IPR007560">
    <property type="entry name" value="Restrct_endonuc_IV_Mrr"/>
</dbReference>
<gene>
    <name evidence="4" type="ORF">PQ472_04430</name>
</gene>
<evidence type="ECO:0000256" key="2">
    <source>
        <dbReference type="SAM" id="Phobius"/>
    </source>
</evidence>
<evidence type="ECO:0000259" key="3">
    <source>
        <dbReference type="Pfam" id="PF04471"/>
    </source>
</evidence>
<reference evidence="4 5" key="1">
    <citation type="submission" date="2023-02" db="EMBL/GenBank/DDBJ databases">
        <title>Genome sequence of Lacticaseibacillus sp. KACC 23028.</title>
        <authorList>
            <person name="Kim S."/>
            <person name="Heo J."/>
            <person name="Kwon S.-W."/>
        </authorList>
    </citation>
    <scope>NUCLEOTIDE SEQUENCE [LARGE SCALE GENOMIC DNA]</scope>
    <source>
        <strain evidence="4 5">KACC 23028</strain>
    </source>
</reference>
<protein>
    <submittedName>
        <fullName evidence="4">Restriction endonuclease</fullName>
    </submittedName>
</protein>
<dbReference type="SUPFAM" id="SSF52980">
    <property type="entry name" value="Restriction endonuclease-like"/>
    <property type="match status" value="1"/>
</dbReference>
<dbReference type="InterPro" id="IPR011856">
    <property type="entry name" value="tRNA_endonuc-like_dom_sf"/>
</dbReference>
<keyword evidence="2" id="KW-0472">Membrane</keyword>
<dbReference type="Proteomes" id="UP001220377">
    <property type="component" value="Chromosome"/>
</dbReference>
<feature type="domain" description="Restriction endonuclease type IV Mrr" evidence="3">
    <location>
        <begin position="75"/>
        <end position="184"/>
    </location>
</feature>
<dbReference type="GO" id="GO:0004519">
    <property type="term" value="F:endonuclease activity"/>
    <property type="evidence" value="ECO:0007669"/>
    <property type="project" value="UniProtKB-KW"/>
</dbReference>
<keyword evidence="2" id="KW-1133">Transmembrane helix</keyword>
<dbReference type="EMBL" id="CP117884">
    <property type="protein sequence ID" value="WDF83488.1"/>
    <property type="molecule type" value="Genomic_DNA"/>
</dbReference>
<keyword evidence="4" id="KW-0540">Nuclease</keyword>